<evidence type="ECO:0000256" key="1">
    <source>
        <dbReference type="ARBA" id="ARBA00002724"/>
    </source>
</evidence>
<dbReference type="Pfam" id="PF01029">
    <property type="entry name" value="NusB"/>
    <property type="match status" value="1"/>
</dbReference>
<dbReference type="PANTHER" id="PTHR22807:SF61">
    <property type="entry name" value="NOL1_NOP2_SUN FAMILY PROTEIN _ ANTITERMINATION NUSB DOMAIN-CONTAINING PROTEIN"/>
    <property type="match status" value="1"/>
</dbReference>
<evidence type="ECO:0000256" key="12">
    <source>
        <dbReference type="ARBA" id="ARBA00047283"/>
    </source>
</evidence>
<evidence type="ECO:0000256" key="2">
    <source>
        <dbReference type="ARBA" id="ARBA00004496"/>
    </source>
</evidence>
<keyword evidence="6 13" id="KW-0489">Methyltransferase</keyword>
<feature type="binding site" evidence="13">
    <location>
        <position position="291"/>
    </location>
    <ligand>
        <name>S-adenosyl-L-methionine</name>
        <dbReference type="ChEBI" id="CHEBI:59789"/>
    </ligand>
</feature>
<evidence type="ECO:0000256" key="9">
    <source>
        <dbReference type="ARBA" id="ARBA00022884"/>
    </source>
</evidence>
<sequence>MPTRSVLHQEFALADSINIRALAAKVLAPLLRQHGSLSTHLPDALEHCPPQDRALLQQLCYGTMRELFRLQALTAQLLKKPFKTQDMDLQALLLIGLWQLRSSRIPAHAALNETVEATLVLNKEWAKKVFNAVLRRYQRERDNIEQALAKDPCFTWNHPQWFIDKLSHNWPNQWQAVLEANDQQAPLTLRANTRHQSRQSALEQLAAAGIPADPCRFSTTGLTLQQAMDVNAIPGFSAGRLSVQDEAAQLAAQLVAAQPGERILDACAAPGGKLCHLLETTPGLQDVVAVELEPARAQRITDNLQRLGLELECRVLTADASSREWWDGHAYDRILIDAPCSGTGVIRRHPDIKWLRRGDEIAALAQVQLNILTNLWSMLKPGGRLVYATCSIFSQENERIIERFLQQQQDARHHTIDAEWGEARPVGRQLFPEIGGHDGFYYAVLNKTALNETTDNTIV</sequence>
<dbReference type="InterPro" id="IPR004573">
    <property type="entry name" value="rRNA_ssu_MeTfrase_B"/>
</dbReference>
<feature type="binding site" evidence="13">
    <location>
        <position position="337"/>
    </location>
    <ligand>
        <name>S-adenosyl-L-methionine</name>
        <dbReference type="ChEBI" id="CHEBI:59789"/>
    </ligand>
</feature>
<dbReference type="EMBL" id="JACEMT010000051">
    <property type="protein sequence ID" value="MBA4502929.1"/>
    <property type="molecule type" value="Genomic_DNA"/>
</dbReference>
<dbReference type="PRINTS" id="PR02008">
    <property type="entry name" value="RCMTFAMILY"/>
</dbReference>
<dbReference type="Proteomes" id="UP000538931">
    <property type="component" value="Unassembled WGS sequence"/>
</dbReference>
<keyword evidence="7 13" id="KW-0808">Transferase</keyword>
<dbReference type="Gene3D" id="3.40.50.150">
    <property type="entry name" value="Vaccinia Virus protein VP39"/>
    <property type="match status" value="1"/>
</dbReference>
<dbReference type="SUPFAM" id="SSF48013">
    <property type="entry name" value="NusB-like"/>
    <property type="match status" value="1"/>
</dbReference>
<dbReference type="GO" id="GO:0008649">
    <property type="term" value="F:rRNA methyltransferase activity"/>
    <property type="evidence" value="ECO:0007669"/>
    <property type="project" value="InterPro"/>
</dbReference>
<keyword evidence="16" id="KW-1185">Reference proteome</keyword>
<gene>
    <name evidence="15" type="primary">rsmB</name>
    <name evidence="15" type="ORF">H1S06_11210</name>
</gene>
<reference evidence="15 16" key="1">
    <citation type="submission" date="2020-07" db="EMBL/GenBank/DDBJ databases">
        <title>Bacterium isolated from marien macroalgae.</title>
        <authorList>
            <person name="Zhu K."/>
            <person name="Lu D."/>
            <person name="Du Z."/>
        </authorList>
    </citation>
    <scope>NUCLEOTIDE SEQUENCE [LARGE SCALE GENOMIC DNA]</scope>
    <source>
        <strain evidence="15 16">3-1745</strain>
    </source>
</reference>
<dbReference type="PROSITE" id="PS51686">
    <property type="entry name" value="SAM_MT_RSMB_NOP"/>
    <property type="match status" value="1"/>
</dbReference>
<dbReference type="InterPro" id="IPR023267">
    <property type="entry name" value="RCMT"/>
</dbReference>
<dbReference type="GO" id="GO:0005737">
    <property type="term" value="C:cytoplasm"/>
    <property type="evidence" value="ECO:0007669"/>
    <property type="project" value="UniProtKB-SubCell"/>
</dbReference>
<evidence type="ECO:0000256" key="5">
    <source>
        <dbReference type="ARBA" id="ARBA00022552"/>
    </source>
</evidence>
<keyword evidence="8 13" id="KW-0949">S-adenosyl-L-methionine</keyword>
<dbReference type="Pfam" id="PF01189">
    <property type="entry name" value="Methyltr_RsmB-F"/>
    <property type="match status" value="1"/>
</dbReference>
<feature type="binding site" evidence="13">
    <location>
        <begin position="267"/>
        <end position="273"/>
    </location>
    <ligand>
        <name>S-adenosyl-L-methionine</name>
        <dbReference type="ChEBI" id="CHEBI:59789"/>
    </ligand>
</feature>
<comment type="catalytic activity">
    <reaction evidence="12">
        <text>cytidine(967) in 16S rRNA + S-adenosyl-L-methionine = 5-methylcytidine(967) in 16S rRNA + S-adenosyl-L-homocysteine + H(+)</text>
        <dbReference type="Rhea" id="RHEA:42748"/>
        <dbReference type="Rhea" id="RHEA-COMP:10219"/>
        <dbReference type="Rhea" id="RHEA-COMP:10220"/>
        <dbReference type="ChEBI" id="CHEBI:15378"/>
        <dbReference type="ChEBI" id="CHEBI:57856"/>
        <dbReference type="ChEBI" id="CHEBI:59789"/>
        <dbReference type="ChEBI" id="CHEBI:74483"/>
        <dbReference type="ChEBI" id="CHEBI:82748"/>
        <dbReference type="EC" id="2.1.1.176"/>
    </reaction>
</comment>
<evidence type="ECO:0000256" key="10">
    <source>
        <dbReference type="ARBA" id="ARBA00030399"/>
    </source>
</evidence>
<dbReference type="InterPro" id="IPR049560">
    <property type="entry name" value="MeTrfase_RsmB-F_NOP2_cat"/>
</dbReference>
<dbReference type="AlphaFoldDB" id="A0A7W1WZ61"/>
<proteinExistence type="inferred from homology"/>
<dbReference type="NCBIfam" id="TIGR00563">
    <property type="entry name" value="rsmB"/>
    <property type="match status" value="1"/>
</dbReference>
<protein>
    <recommendedName>
        <fullName evidence="3">16S rRNA (cytosine(967)-C(5))-methyltransferase</fullName>
        <ecNumber evidence="3">2.1.1.176</ecNumber>
    </recommendedName>
    <alternativeName>
        <fullName evidence="10">16S rRNA m5C967 methyltransferase</fullName>
    </alternativeName>
    <alternativeName>
        <fullName evidence="11">rRNA (cytosine-C(5)-)-methyltransferase RsmB</fullName>
    </alternativeName>
</protein>
<dbReference type="FunFam" id="3.40.50.150:FF:000022">
    <property type="entry name" value="Ribosomal RNA small subunit methyltransferase B"/>
    <property type="match status" value="1"/>
</dbReference>
<evidence type="ECO:0000259" key="14">
    <source>
        <dbReference type="PROSITE" id="PS51686"/>
    </source>
</evidence>
<comment type="caution">
    <text evidence="15">The sequence shown here is derived from an EMBL/GenBank/DDBJ whole genome shotgun (WGS) entry which is preliminary data.</text>
</comment>
<evidence type="ECO:0000256" key="13">
    <source>
        <dbReference type="PROSITE-ProRule" id="PRU01023"/>
    </source>
</evidence>
<name>A0A7W1WZ61_9GAMM</name>
<dbReference type="Gene3D" id="1.10.287.730">
    <property type="entry name" value="Helix hairpin bin"/>
    <property type="match status" value="1"/>
</dbReference>
<feature type="domain" description="SAM-dependent MTase RsmB/NOP-type" evidence="14">
    <location>
        <begin position="177"/>
        <end position="448"/>
    </location>
</feature>
<accession>A0A7W1WZ61</accession>
<keyword evidence="5" id="KW-0698">rRNA processing</keyword>
<comment type="function">
    <text evidence="1">Specifically methylates the cytosine at position 967 (m5C967) of 16S rRNA.</text>
</comment>
<dbReference type="InterPro" id="IPR054728">
    <property type="entry name" value="RsmB-like_ferredoxin"/>
</dbReference>
<dbReference type="InterPro" id="IPR029063">
    <property type="entry name" value="SAM-dependent_MTases_sf"/>
</dbReference>
<evidence type="ECO:0000256" key="7">
    <source>
        <dbReference type="ARBA" id="ARBA00022679"/>
    </source>
</evidence>
<dbReference type="InterPro" id="IPR001678">
    <property type="entry name" value="MeTrfase_RsmB-F_NOP2_dom"/>
</dbReference>
<dbReference type="Gene3D" id="3.30.70.1170">
    <property type="entry name" value="Sun protein, domain 3"/>
    <property type="match status" value="1"/>
</dbReference>
<evidence type="ECO:0000256" key="6">
    <source>
        <dbReference type="ARBA" id="ARBA00022603"/>
    </source>
</evidence>
<keyword evidence="4" id="KW-0963">Cytoplasm</keyword>
<evidence type="ECO:0000256" key="4">
    <source>
        <dbReference type="ARBA" id="ARBA00022490"/>
    </source>
</evidence>
<keyword evidence="9 13" id="KW-0694">RNA-binding</keyword>
<feature type="binding site" evidence="13">
    <location>
        <position position="319"/>
    </location>
    <ligand>
        <name>S-adenosyl-L-methionine</name>
        <dbReference type="ChEBI" id="CHEBI:59789"/>
    </ligand>
</feature>
<dbReference type="NCBIfam" id="NF008149">
    <property type="entry name" value="PRK10901.1"/>
    <property type="match status" value="1"/>
</dbReference>
<dbReference type="CDD" id="cd02440">
    <property type="entry name" value="AdoMet_MTases"/>
    <property type="match status" value="1"/>
</dbReference>
<dbReference type="EC" id="2.1.1.176" evidence="3"/>
<dbReference type="Gene3D" id="1.10.940.10">
    <property type="entry name" value="NusB-like"/>
    <property type="match status" value="1"/>
</dbReference>
<dbReference type="GO" id="GO:0006355">
    <property type="term" value="P:regulation of DNA-templated transcription"/>
    <property type="evidence" value="ECO:0007669"/>
    <property type="project" value="InterPro"/>
</dbReference>
<dbReference type="InterPro" id="IPR035926">
    <property type="entry name" value="NusB-like_sf"/>
</dbReference>
<organism evidence="15 16">
    <name type="scientific">Marinobacterium marinum</name>
    <dbReference type="NCBI Taxonomy" id="2756129"/>
    <lineage>
        <taxon>Bacteria</taxon>
        <taxon>Pseudomonadati</taxon>
        <taxon>Pseudomonadota</taxon>
        <taxon>Gammaproteobacteria</taxon>
        <taxon>Oceanospirillales</taxon>
        <taxon>Oceanospirillaceae</taxon>
        <taxon>Marinobacterium</taxon>
    </lineage>
</organism>
<evidence type="ECO:0000256" key="11">
    <source>
        <dbReference type="ARBA" id="ARBA00031088"/>
    </source>
</evidence>
<evidence type="ECO:0000313" key="16">
    <source>
        <dbReference type="Proteomes" id="UP000538931"/>
    </source>
</evidence>
<dbReference type="InterPro" id="IPR006027">
    <property type="entry name" value="NusB_RsmB_TIM44"/>
</dbReference>
<dbReference type="GO" id="GO:0003723">
    <property type="term" value="F:RNA binding"/>
    <property type="evidence" value="ECO:0007669"/>
    <property type="project" value="UniProtKB-UniRule"/>
</dbReference>
<evidence type="ECO:0000256" key="3">
    <source>
        <dbReference type="ARBA" id="ARBA00012140"/>
    </source>
</evidence>
<dbReference type="PANTHER" id="PTHR22807">
    <property type="entry name" value="NOP2 YEAST -RELATED NOL1/NOP2/FMU SUN DOMAIN-CONTAINING"/>
    <property type="match status" value="1"/>
</dbReference>
<dbReference type="Pfam" id="PF22458">
    <property type="entry name" value="RsmF-B_ferredox"/>
    <property type="match status" value="1"/>
</dbReference>
<evidence type="ECO:0000256" key="8">
    <source>
        <dbReference type="ARBA" id="ARBA00022691"/>
    </source>
</evidence>
<comment type="subcellular location">
    <subcellularLocation>
        <location evidence="2">Cytoplasm</location>
    </subcellularLocation>
</comment>
<evidence type="ECO:0000313" key="15">
    <source>
        <dbReference type="EMBL" id="MBA4502929.1"/>
    </source>
</evidence>
<feature type="active site" description="Nucleophile" evidence="13">
    <location>
        <position position="390"/>
    </location>
</feature>
<dbReference type="SUPFAM" id="SSF53335">
    <property type="entry name" value="S-adenosyl-L-methionine-dependent methyltransferases"/>
    <property type="match status" value="1"/>
</dbReference>
<comment type="similarity">
    <text evidence="13">Belongs to the class I-like SAM-binding methyltransferase superfamily. RsmB/NOP family.</text>
</comment>